<dbReference type="AlphaFoldDB" id="A0A8C0QX34"/>
<dbReference type="Ensembl" id="ENSCAFT00020011378.1">
    <property type="protein sequence ID" value="ENSCAFP00020009790.1"/>
    <property type="gene ID" value="ENSCAFG00020007942.1"/>
</dbReference>
<reference evidence="1" key="1">
    <citation type="submission" date="2025-08" db="UniProtKB">
        <authorList>
            <consortium name="Ensembl"/>
        </authorList>
    </citation>
    <scope>IDENTIFICATION</scope>
</reference>
<evidence type="ECO:0000313" key="2">
    <source>
        <dbReference type="Proteomes" id="UP000694391"/>
    </source>
</evidence>
<name>A0A8C0QX34_CANLU</name>
<reference evidence="1" key="2">
    <citation type="submission" date="2025-09" db="UniProtKB">
        <authorList>
            <consortium name="Ensembl"/>
        </authorList>
    </citation>
    <scope>IDENTIFICATION</scope>
</reference>
<protein>
    <submittedName>
        <fullName evidence="1">Uncharacterized protein</fullName>
    </submittedName>
</protein>
<dbReference type="Proteomes" id="UP000694391">
    <property type="component" value="Unplaced"/>
</dbReference>
<accession>A0A8C0QX34</accession>
<dbReference type="GeneTree" id="ENSGT00940000153269"/>
<organism evidence="1 2">
    <name type="scientific">Canis lupus dingo</name>
    <name type="common">dingo</name>
    <dbReference type="NCBI Taxonomy" id="286419"/>
    <lineage>
        <taxon>Eukaryota</taxon>
        <taxon>Metazoa</taxon>
        <taxon>Chordata</taxon>
        <taxon>Craniata</taxon>
        <taxon>Vertebrata</taxon>
        <taxon>Euteleostomi</taxon>
        <taxon>Mammalia</taxon>
        <taxon>Eutheria</taxon>
        <taxon>Laurasiatheria</taxon>
        <taxon>Carnivora</taxon>
        <taxon>Caniformia</taxon>
        <taxon>Canidae</taxon>
        <taxon>Canis</taxon>
    </lineage>
</organism>
<keyword evidence="2" id="KW-1185">Reference proteome</keyword>
<proteinExistence type="predicted"/>
<sequence length="143" mass="16042">MRIRRWQHPPLASAPAGFSQQAWGSWAGGPPRTSAVPASCLSLRCWAKRAGSSCWDTPWLLSMRASKDSLKAETQNITKSFEDLDDQVNSETGYTLENSMGLEGTARGGEMYRAVPSRYHLSTQKMYELKTKLRCSCEGRQYM</sequence>
<evidence type="ECO:0000313" key="1">
    <source>
        <dbReference type="Ensembl" id="ENSCAFP00020009790.1"/>
    </source>
</evidence>